<dbReference type="EMBL" id="JBHTCG010000034">
    <property type="protein sequence ID" value="MFC7387132.1"/>
    <property type="molecule type" value="Genomic_DNA"/>
</dbReference>
<dbReference type="InterPro" id="IPR011527">
    <property type="entry name" value="ABC1_TM_dom"/>
</dbReference>
<feature type="domain" description="ABC transmembrane type-1" evidence="9">
    <location>
        <begin position="1"/>
        <end position="144"/>
    </location>
</feature>
<evidence type="ECO:0000256" key="6">
    <source>
        <dbReference type="ARBA" id="ARBA00023136"/>
    </source>
</evidence>
<feature type="domain" description="ABC transporter" evidence="8">
    <location>
        <begin position="311"/>
        <end position="559"/>
    </location>
</feature>
<keyword evidence="6 7" id="KW-0472">Membrane</keyword>
<name>A0ABW2PDN5_9ACTN</name>
<dbReference type="PROSITE" id="PS50929">
    <property type="entry name" value="ABC_TM1F"/>
    <property type="match status" value="1"/>
</dbReference>
<protein>
    <submittedName>
        <fullName evidence="10">ABC transporter ATP-binding protein</fullName>
    </submittedName>
</protein>
<dbReference type="PROSITE" id="PS50893">
    <property type="entry name" value="ABC_TRANSPORTER_2"/>
    <property type="match status" value="1"/>
</dbReference>
<evidence type="ECO:0000259" key="9">
    <source>
        <dbReference type="PROSITE" id="PS50929"/>
    </source>
</evidence>
<keyword evidence="4 10" id="KW-0067">ATP-binding</keyword>
<comment type="caution">
    <text evidence="10">The sequence shown here is derived from an EMBL/GenBank/DDBJ whole genome shotgun (WGS) entry which is preliminary data.</text>
</comment>
<dbReference type="SUPFAM" id="SSF52540">
    <property type="entry name" value="P-loop containing nucleoside triphosphate hydrolases"/>
    <property type="match status" value="1"/>
</dbReference>
<dbReference type="InterPro" id="IPR027417">
    <property type="entry name" value="P-loop_NTPase"/>
</dbReference>
<keyword evidence="5 7" id="KW-1133">Transmembrane helix</keyword>
<evidence type="ECO:0000256" key="5">
    <source>
        <dbReference type="ARBA" id="ARBA00022989"/>
    </source>
</evidence>
<comment type="subcellular location">
    <subcellularLocation>
        <location evidence="1">Cell membrane</location>
        <topology evidence="1">Multi-pass membrane protein</topology>
    </subcellularLocation>
</comment>
<evidence type="ECO:0000313" key="11">
    <source>
        <dbReference type="Proteomes" id="UP001596496"/>
    </source>
</evidence>
<dbReference type="RefSeq" id="WP_380830806.1">
    <property type="nucleotide sequence ID" value="NZ_JBHTCG010000034.1"/>
</dbReference>
<evidence type="ECO:0000259" key="8">
    <source>
        <dbReference type="PROSITE" id="PS50893"/>
    </source>
</evidence>
<dbReference type="GO" id="GO:0005524">
    <property type="term" value="F:ATP binding"/>
    <property type="evidence" value="ECO:0007669"/>
    <property type="project" value="UniProtKB-KW"/>
</dbReference>
<dbReference type="SUPFAM" id="SSF90123">
    <property type="entry name" value="ABC transporter transmembrane region"/>
    <property type="match status" value="1"/>
</dbReference>
<organism evidence="10 11">
    <name type="scientific">Sphaerisporangium rhizosphaerae</name>
    <dbReference type="NCBI Taxonomy" id="2269375"/>
    <lineage>
        <taxon>Bacteria</taxon>
        <taxon>Bacillati</taxon>
        <taxon>Actinomycetota</taxon>
        <taxon>Actinomycetes</taxon>
        <taxon>Streptosporangiales</taxon>
        <taxon>Streptosporangiaceae</taxon>
        <taxon>Sphaerisporangium</taxon>
    </lineage>
</organism>
<keyword evidence="3" id="KW-0547">Nucleotide-binding</keyword>
<evidence type="ECO:0000256" key="4">
    <source>
        <dbReference type="ARBA" id="ARBA00022840"/>
    </source>
</evidence>
<dbReference type="InterPro" id="IPR017871">
    <property type="entry name" value="ABC_transporter-like_CS"/>
</dbReference>
<evidence type="ECO:0000256" key="2">
    <source>
        <dbReference type="ARBA" id="ARBA00022692"/>
    </source>
</evidence>
<dbReference type="InterPro" id="IPR003593">
    <property type="entry name" value="AAA+_ATPase"/>
</dbReference>
<accession>A0ABW2PDN5</accession>
<dbReference type="SMART" id="SM00382">
    <property type="entry name" value="AAA"/>
    <property type="match status" value="1"/>
</dbReference>
<dbReference type="Gene3D" id="3.40.50.300">
    <property type="entry name" value="P-loop containing nucleotide triphosphate hydrolases"/>
    <property type="match status" value="1"/>
</dbReference>
<reference evidence="11" key="1">
    <citation type="journal article" date="2019" name="Int. J. Syst. Evol. Microbiol.">
        <title>The Global Catalogue of Microorganisms (GCM) 10K type strain sequencing project: providing services to taxonomists for standard genome sequencing and annotation.</title>
        <authorList>
            <consortium name="The Broad Institute Genomics Platform"/>
            <consortium name="The Broad Institute Genome Sequencing Center for Infectious Disease"/>
            <person name="Wu L."/>
            <person name="Ma J."/>
        </authorList>
    </citation>
    <scope>NUCLEOTIDE SEQUENCE [LARGE SCALE GENOMIC DNA]</scope>
    <source>
        <strain evidence="11">CECT 7649</strain>
    </source>
</reference>
<dbReference type="Proteomes" id="UP001596496">
    <property type="component" value="Unassembled WGS sequence"/>
</dbReference>
<feature type="transmembrane region" description="Helical" evidence="7">
    <location>
        <begin position="117"/>
        <end position="143"/>
    </location>
</feature>
<dbReference type="PROSITE" id="PS00211">
    <property type="entry name" value="ABC_TRANSPORTER_1"/>
    <property type="match status" value="1"/>
</dbReference>
<dbReference type="PANTHER" id="PTHR24221:SF654">
    <property type="entry name" value="ATP-BINDING CASSETTE SUB-FAMILY B MEMBER 6"/>
    <property type="match status" value="1"/>
</dbReference>
<dbReference type="InterPro" id="IPR039421">
    <property type="entry name" value="Type_1_exporter"/>
</dbReference>
<evidence type="ECO:0000256" key="7">
    <source>
        <dbReference type="SAM" id="Phobius"/>
    </source>
</evidence>
<sequence length="579" mass="62594">MTTVSAAVPDALFALGLAAVVDGVVTGDENRVLLAACLVGALAAGSWLLGVVSDRANRRFADRAAVVIESHVARLHSSVATLELHERPDHQDRLAVLRNHAGALSFLYQQLFATVGAFVRLILTLILLLSVHPVLGLLGLLAVPDVLVTHRRAAVKKEAEEATAQDERLARHLFDLGTTPLAGKEVRVAGIGTWLRGRHRDAWMRRYVPLARARWISALCQSSTQALFGAALVGAVAWTAFAGLSEAASVTLVLTAGSRLSQYIAQTVNHTQFYRSIWLDVSRRLAWLEDYAAAGTATADSPAPRRLAEGIRLDGVGFRYPGTTTPVLDDVRAFLPAGTVVALVGENGAGKSTLVKLLCGFYTPTSGTISVDGVDLNRIPADQWRRRVAGAFQDFLRIEYPVRQSVGVGDLPRADDPAVVRAAVERGGLDDVVAGLAHGMDTQLGASWKDGVDLSYGQWQKVALARGFMRESPLLLVLDEPTSALDAEVEHALFERFTQVARSREDAAEGRITILVSHRFSTVRMADLILVVDGARVTECGSHEDLMDRRGRYAELYEIQAASYRAGYTTARGGREGRR</sequence>
<proteinExistence type="predicted"/>
<dbReference type="InterPro" id="IPR003439">
    <property type="entry name" value="ABC_transporter-like_ATP-bd"/>
</dbReference>
<evidence type="ECO:0000256" key="1">
    <source>
        <dbReference type="ARBA" id="ARBA00004651"/>
    </source>
</evidence>
<evidence type="ECO:0000313" key="10">
    <source>
        <dbReference type="EMBL" id="MFC7387132.1"/>
    </source>
</evidence>
<gene>
    <name evidence="10" type="ORF">ACFQSB_33335</name>
</gene>
<evidence type="ECO:0000256" key="3">
    <source>
        <dbReference type="ARBA" id="ARBA00022741"/>
    </source>
</evidence>
<dbReference type="InterPro" id="IPR036640">
    <property type="entry name" value="ABC1_TM_sf"/>
</dbReference>
<dbReference type="Pfam" id="PF00005">
    <property type="entry name" value="ABC_tran"/>
    <property type="match status" value="1"/>
</dbReference>
<dbReference type="Gene3D" id="1.20.1560.10">
    <property type="entry name" value="ABC transporter type 1, transmembrane domain"/>
    <property type="match status" value="1"/>
</dbReference>
<keyword evidence="2 7" id="KW-0812">Transmembrane</keyword>
<dbReference type="PANTHER" id="PTHR24221">
    <property type="entry name" value="ATP-BINDING CASSETTE SUB-FAMILY B"/>
    <property type="match status" value="1"/>
</dbReference>
<feature type="transmembrane region" description="Helical" evidence="7">
    <location>
        <begin position="33"/>
        <end position="53"/>
    </location>
</feature>
<keyword evidence="11" id="KW-1185">Reference proteome</keyword>